<dbReference type="Pfam" id="PF17917">
    <property type="entry name" value="RT_RNaseH"/>
    <property type="match status" value="1"/>
</dbReference>
<feature type="domain" description="Reverse transcriptase RNase H-like" evidence="9">
    <location>
        <begin position="16"/>
        <end position="73"/>
    </location>
</feature>
<evidence type="ECO:0000256" key="2">
    <source>
        <dbReference type="ARBA" id="ARBA00022695"/>
    </source>
</evidence>
<proteinExistence type="inferred from homology"/>
<evidence type="ECO:0000313" key="11">
    <source>
        <dbReference type="Proteomes" id="UP000198211"/>
    </source>
</evidence>
<comment type="caution">
    <text evidence="10">The sequence shown here is derived from an EMBL/GenBank/DDBJ whole genome shotgun (WGS) entry which is preliminary data.</text>
</comment>
<protein>
    <submittedName>
        <fullName evidence="10">RNA-dependent DNA polymerase</fullName>
    </submittedName>
</protein>
<keyword evidence="3" id="KW-0540">Nuclease</keyword>
<evidence type="ECO:0000313" key="10">
    <source>
        <dbReference type="EMBL" id="OWZ11764.1"/>
    </source>
</evidence>
<dbReference type="GO" id="GO:0003964">
    <property type="term" value="F:RNA-directed DNA polymerase activity"/>
    <property type="evidence" value="ECO:0007669"/>
    <property type="project" value="UniProtKB-KW"/>
</dbReference>
<reference evidence="11" key="1">
    <citation type="submission" date="2017-03" db="EMBL/GenBank/DDBJ databases">
        <title>Phytopthora megakarya and P. palmivora, two closely related causual agents of cacao black pod achieved similar genome size and gene model numbers by different mechanisms.</title>
        <authorList>
            <person name="Ali S."/>
            <person name="Shao J."/>
            <person name="Larry D.J."/>
            <person name="Kronmiller B."/>
            <person name="Shen D."/>
            <person name="Strem M.D."/>
            <person name="Melnick R.L."/>
            <person name="Guiltinan M.J."/>
            <person name="Tyler B.M."/>
            <person name="Meinhardt L.W."/>
            <person name="Bailey B.A."/>
        </authorList>
    </citation>
    <scope>NUCLEOTIDE SEQUENCE [LARGE SCALE GENOMIC DNA]</scope>
    <source>
        <strain evidence="11">zdho120</strain>
    </source>
</reference>
<dbReference type="InterPro" id="IPR050951">
    <property type="entry name" value="Retrovirus_Pol_polyprotein"/>
</dbReference>
<dbReference type="InterPro" id="IPR033126">
    <property type="entry name" value="Glyco_hydro_9_Asp/Glu_AS"/>
</dbReference>
<evidence type="ECO:0000256" key="7">
    <source>
        <dbReference type="PROSITE-ProRule" id="PRU10060"/>
    </source>
</evidence>
<dbReference type="PANTHER" id="PTHR37984">
    <property type="entry name" value="PROTEIN CBG26694"/>
    <property type="match status" value="1"/>
</dbReference>
<dbReference type="AlphaFoldDB" id="A0A225W305"/>
<evidence type="ECO:0000256" key="4">
    <source>
        <dbReference type="ARBA" id="ARBA00022759"/>
    </source>
</evidence>
<gene>
    <name evidence="10" type="ORF">PHMEG_00015168</name>
</gene>
<accession>A0A225W305</accession>
<feature type="active site" evidence="7">
    <location>
        <position position="45"/>
    </location>
</feature>
<evidence type="ECO:0000259" key="9">
    <source>
        <dbReference type="Pfam" id="PF17917"/>
    </source>
</evidence>
<organism evidence="10 11">
    <name type="scientific">Phytophthora megakarya</name>
    <dbReference type="NCBI Taxonomy" id="4795"/>
    <lineage>
        <taxon>Eukaryota</taxon>
        <taxon>Sar</taxon>
        <taxon>Stramenopiles</taxon>
        <taxon>Oomycota</taxon>
        <taxon>Peronosporomycetes</taxon>
        <taxon>Peronosporales</taxon>
        <taxon>Peronosporaceae</taxon>
        <taxon>Phytophthora</taxon>
    </lineage>
</organism>
<keyword evidence="11" id="KW-1185">Reference proteome</keyword>
<keyword evidence="2" id="KW-0548">Nucleotidyltransferase</keyword>
<keyword evidence="7" id="KW-0624">Polysaccharide degradation</keyword>
<dbReference type="SUPFAM" id="SSF56672">
    <property type="entry name" value="DNA/RNA polymerases"/>
    <property type="match status" value="1"/>
</dbReference>
<name>A0A225W305_9STRA</name>
<dbReference type="OrthoDB" id="127920at2759"/>
<feature type="compositionally biased region" description="Acidic residues" evidence="8">
    <location>
        <begin position="177"/>
        <end position="187"/>
    </location>
</feature>
<sequence>MLVGSQKHWIDKTNGTTEIYCWGVVWPTRKFRCYLDHSEFDLFTDHQDTWIFSEHTRTMNAKLARWAMELSQFRFKIHHRAGTLMGHADGLSRLNHLLTTGSTLRAVRRRRISAIPSAPTIIRHSGTWKGTATPTTPGVTSPNVSSDVVIEVGETVSLGGFTLFEDDEANACRAEDSGVDEVGEQTPEESLRELDQPRVVTQEEQEEDEKELEEVDWRSNEDTFGLDSEKFVEEQLRTPWMITMKAFLESGALAMDSQLRVLILRMAPQFEMRNGVLMRRVHLRARAGPANTKLVPVIPLRFIETVLYYCHGDLMSAHLGNTKTLEKYDTTRTGPVEKRMLLSTLGAVISVTVEKVRDRGELVECSECQSRTYQDHFRWSLWTLLAPYLLQTEGTSTFWSSLTISQDGLRRLQSKN</sequence>
<dbReference type="GO" id="GO:0004553">
    <property type="term" value="F:hydrolase activity, hydrolyzing O-glycosyl compounds"/>
    <property type="evidence" value="ECO:0007669"/>
    <property type="project" value="UniProtKB-UniRule"/>
</dbReference>
<keyword evidence="7" id="KW-0326">Glycosidase</keyword>
<keyword evidence="5 7" id="KW-0378">Hydrolase</keyword>
<comment type="similarity">
    <text evidence="7">Belongs to the glycosyl hydrolase 9 (cellulase E) family.</text>
</comment>
<dbReference type="PANTHER" id="PTHR37984:SF5">
    <property type="entry name" value="PROTEIN NYNRIN-LIKE"/>
    <property type="match status" value="1"/>
</dbReference>
<feature type="active site" evidence="7">
    <location>
        <position position="54"/>
    </location>
</feature>
<keyword evidence="6" id="KW-0695">RNA-directed DNA polymerase</keyword>
<dbReference type="Proteomes" id="UP000198211">
    <property type="component" value="Unassembled WGS sequence"/>
</dbReference>
<keyword evidence="4" id="KW-0255">Endonuclease</keyword>
<dbReference type="EMBL" id="NBNE01002034">
    <property type="protein sequence ID" value="OWZ11764.1"/>
    <property type="molecule type" value="Genomic_DNA"/>
</dbReference>
<evidence type="ECO:0000256" key="8">
    <source>
        <dbReference type="SAM" id="MobiDB-lite"/>
    </source>
</evidence>
<evidence type="ECO:0000256" key="3">
    <source>
        <dbReference type="ARBA" id="ARBA00022722"/>
    </source>
</evidence>
<evidence type="ECO:0000256" key="6">
    <source>
        <dbReference type="ARBA" id="ARBA00022918"/>
    </source>
</evidence>
<keyword evidence="1" id="KW-0808">Transferase</keyword>
<evidence type="ECO:0000256" key="1">
    <source>
        <dbReference type="ARBA" id="ARBA00022679"/>
    </source>
</evidence>
<dbReference type="GO" id="GO:0004519">
    <property type="term" value="F:endonuclease activity"/>
    <property type="evidence" value="ECO:0007669"/>
    <property type="project" value="UniProtKB-KW"/>
</dbReference>
<feature type="region of interest" description="Disordered" evidence="8">
    <location>
        <begin position="174"/>
        <end position="209"/>
    </location>
</feature>
<evidence type="ECO:0000256" key="5">
    <source>
        <dbReference type="ARBA" id="ARBA00022801"/>
    </source>
</evidence>
<dbReference type="InterPro" id="IPR041373">
    <property type="entry name" value="RT_RNaseH"/>
</dbReference>
<dbReference type="GO" id="GO:0000272">
    <property type="term" value="P:polysaccharide catabolic process"/>
    <property type="evidence" value="ECO:0007669"/>
    <property type="project" value="UniProtKB-KW"/>
</dbReference>
<dbReference type="PROSITE" id="PS00698">
    <property type="entry name" value="GH9_3"/>
    <property type="match status" value="1"/>
</dbReference>
<keyword evidence="7" id="KW-0119">Carbohydrate metabolism</keyword>
<dbReference type="InterPro" id="IPR043502">
    <property type="entry name" value="DNA/RNA_pol_sf"/>
</dbReference>